<sequence>MAYFDNMENAKEYINMAEGIDGTYLVNILKKYLQKGSTILELGMGPGKDLNLLKKDYKVTGSDKSKAFLDLYSDENKDIELLLLDDKTLNIDRKFDSIYSNKVLIHLDKDELKESINKQYDILNNDGIALHSFWRGETEEIVDGLKFVYYDKDELINLFSKKFKILDIAYYTEMEYKDSIYIVIKKA</sequence>
<dbReference type="SUPFAM" id="SSF53335">
    <property type="entry name" value="S-adenosyl-L-methionine-dependent methyltransferases"/>
    <property type="match status" value="1"/>
</dbReference>
<evidence type="ECO:0000313" key="2">
    <source>
        <dbReference type="EMBL" id="NBI06458.1"/>
    </source>
</evidence>
<dbReference type="InterPro" id="IPR029063">
    <property type="entry name" value="SAM-dependent_MTases_sf"/>
</dbReference>
<keyword evidence="3" id="KW-1185">Reference proteome</keyword>
<dbReference type="OrthoDB" id="9791837at2"/>
<evidence type="ECO:0000259" key="1">
    <source>
        <dbReference type="Pfam" id="PF13649"/>
    </source>
</evidence>
<dbReference type="InterPro" id="IPR041698">
    <property type="entry name" value="Methyltransf_25"/>
</dbReference>
<dbReference type="GO" id="GO:0008168">
    <property type="term" value="F:methyltransferase activity"/>
    <property type="evidence" value="ECO:0007669"/>
    <property type="project" value="UniProtKB-KW"/>
</dbReference>
<protein>
    <submittedName>
        <fullName evidence="2">Class I SAM-dependent methyltransferase</fullName>
    </submittedName>
</protein>
<proteinExistence type="predicted"/>
<dbReference type="Gene3D" id="3.40.50.150">
    <property type="entry name" value="Vaccinia Virus protein VP39"/>
    <property type="match status" value="1"/>
</dbReference>
<gene>
    <name evidence="2" type="ORF">D3Z33_06230</name>
</gene>
<comment type="caution">
    <text evidence="2">The sequence shown here is derived from an EMBL/GenBank/DDBJ whole genome shotgun (WGS) entry which is preliminary data.</text>
</comment>
<keyword evidence="2" id="KW-0808">Transferase</keyword>
<organism evidence="2 3">
    <name type="scientific">Senegalia massiliensis</name>
    <dbReference type="NCBI Taxonomy" id="1720316"/>
    <lineage>
        <taxon>Bacteria</taxon>
        <taxon>Bacillati</taxon>
        <taxon>Bacillota</taxon>
        <taxon>Clostridia</taxon>
        <taxon>Eubacteriales</taxon>
        <taxon>Clostridiaceae</taxon>
        <taxon>Senegalia</taxon>
    </lineage>
</organism>
<feature type="domain" description="Methyltransferase" evidence="1">
    <location>
        <begin position="39"/>
        <end position="127"/>
    </location>
</feature>
<reference evidence="2 3" key="1">
    <citation type="submission" date="2018-08" db="EMBL/GenBank/DDBJ databases">
        <title>Murine metabolic-syndrome-specific gut microbial biobank.</title>
        <authorList>
            <person name="Liu C."/>
        </authorList>
    </citation>
    <scope>NUCLEOTIDE SEQUENCE [LARGE SCALE GENOMIC DNA]</scope>
    <source>
        <strain evidence="2 3">583</strain>
    </source>
</reference>
<dbReference type="Pfam" id="PF13649">
    <property type="entry name" value="Methyltransf_25"/>
    <property type="match status" value="1"/>
</dbReference>
<name>A0A845QZ45_9CLOT</name>
<dbReference type="RefSeq" id="WP_160196939.1">
    <property type="nucleotide sequence ID" value="NZ_QXXA01000006.1"/>
</dbReference>
<dbReference type="AlphaFoldDB" id="A0A845QZ45"/>
<dbReference type="GO" id="GO:0032259">
    <property type="term" value="P:methylation"/>
    <property type="evidence" value="ECO:0007669"/>
    <property type="project" value="UniProtKB-KW"/>
</dbReference>
<evidence type="ECO:0000313" key="3">
    <source>
        <dbReference type="Proteomes" id="UP000467132"/>
    </source>
</evidence>
<dbReference type="Proteomes" id="UP000467132">
    <property type="component" value="Unassembled WGS sequence"/>
</dbReference>
<dbReference type="EMBL" id="QXXA01000006">
    <property type="protein sequence ID" value="NBI06458.1"/>
    <property type="molecule type" value="Genomic_DNA"/>
</dbReference>
<accession>A0A845QZ45</accession>
<keyword evidence="2" id="KW-0489">Methyltransferase</keyword>